<dbReference type="Pfam" id="PF13711">
    <property type="entry name" value="DUF4160"/>
    <property type="match status" value="1"/>
</dbReference>
<name>A0A1I1EC97_9GAMM</name>
<dbReference type="EMBL" id="FOLH01000001">
    <property type="protein sequence ID" value="SFB84192.1"/>
    <property type="molecule type" value="Genomic_DNA"/>
</dbReference>
<evidence type="ECO:0000313" key="1">
    <source>
        <dbReference type="EMBL" id="SFB84192.1"/>
    </source>
</evidence>
<keyword evidence="2" id="KW-1185">Reference proteome</keyword>
<dbReference type="Proteomes" id="UP000199058">
    <property type="component" value="Unassembled WGS sequence"/>
</dbReference>
<proteinExistence type="predicted"/>
<evidence type="ECO:0008006" key="3">
    <source>
        <dbReference type="Google" id="ProtNLM"/>
    </source>
</evidence>
<dbReference type="STRING" id="1122252.SAMN05660443_0479"/>
<dbReference type="AlphaFoldDB" id="A0A1I1EC97"/>
<gene>
    <name evidence="1" type="ORF">SAMN05660443_0479</name>
</gene>
<reference evidence="1 2" key="1">
    <citation type="submission" date="2016-10" db="EMBL/GenBank/DDBJ databases">
        <authorList>
            <person name="de Groot N.N."/>
        </authorList>
    </citation>
    <scope>NUCLEOTIDE SEQUENCE [LARGE SCALE GENOMIC DNA]</scope>
    <source>
        <strain evidence="1 2">DSM 18438</strain>
    </source>
</reference>
<organism evidence="1 2">
    <name type="scientific">Marinospirillum celere</name>
    <dbReference type="NCBI Taxonomy" id="1122252"/>
    <lineage>
        <taxon>Bacteria</taxon>
        <taxon>Pseudomonadati</taxon>
        <taxon>Pseudomonadota</taxon>
        <taxon>Gammaproteobacteria</taxon>
        <taxon>Oceanospirillales</taxon>
        <taxon>Oceanospirillaceae</taxon>
        <taxon>Marinospirillum</taxon>
    </lineage>
</organism>
<dbReference type="InterPro" id="IPR025427">
    <property type="entry name" value="DUF4160"/>
</dbReference>
<dbReference type="RefSeq" id="WP_091958581.1">
    <property type="nucleotide sequence ID" value="NZ_FOLH01000001.1"/>
</dbReference>
<sequence length="76" mass="8945">MPTLLILNGFKFFFYANEHPPPHVHIMKGGGWAKVELSGLQVVYSSLKPQEEKAMLKILAEYKNQFLEQWNEWHCR</sequence>
<evidence type="ECO:0000313" key="2">
    <source>
        <dbReference type="Proteomes" id="UP000199058"/>
    </source>
</evidence>
<accession>A0A1I1EC97</accession>
<protein>
    <recommendedName>
        <fullName evidence="3">DUF4160 domain-containing protein</fullName>
    </recommendedName>
</protein>
<dbReference type="OrthoDB" id="122670at2"/>